<reference evidence="1 2" key="1">
    <citation type="submission" date="2018-05" db="EMBL/GenBank/DDBJ databases">
        <title>Abyssibacter profundi OUC007T gen. nov., sp. nov, a marine bacterium isolated from seawater of the Mariana Trench.</title>
        <authorList>
            <person name="Zhou S."/>
        </authorList>
    </citation>
    <scope>NUCLEOTIDE SEQUENCE [LARGE SCALE GENOMIC DNA]</scope>
    <source>
        <strain evidence="1 2">OUC007</strain>
    </source>
</reference>
<evidence type="ECO:0000313" key="2">
    <source>
        <dbReference type="Proteomes" id="UP000251800"/>
    </source>
</evidence>
<accession>A0A363UK00</accession>
<dbReference type="Proteomes" id="UP000251800">
    <property type="component" value="Unassembled WGS sequence"/>
</dbReference>
<evidence type="ECO:0000313" key="1">
    <source>
        <dbReference type="EMBL" id="PWN55755.1"/>
    </source>
</evidence>
<dbReference type="AlphaFoldDB" id="A0A363UK00"/>
<organism evidence="1 2">
    <name type="scientific">Abyssibacter profundi</name>
    <dbReference type="NCBI Taxonomy" id="2182787"/>
    <lineage>
        <taxon>Bacteria</taxon>
        <taxon>Pseudomonadati</taxon>
        <taxon>Pseudomonadota</taxon>
        <taxon>Gammaproteobacteria</taxon>
        <taxon>Chromatiales</taxon>
        <taxon>Oceanococcaceae</taxon>
        <taxon>Abyssibacter</taxon>
    </lineage>
</organism>
<gene>
    <name evidence="1" type="ORF">DEH80_10020</name>
</gene>
<name>A0A363UK00_9GAMM</name>
<keyword evidence="2" id="KW-1185">Reference proteome</keyword>
<protein>
    <submittedName>
        <fullName evidence="1">Uncharacterized protein</fullName>
    </submittedName>
</protein>
<dbReference type="EMBL" id="QEQK01000008">
    <property type="protein sequence ID" value="PWN55755.1"/>
    <property type="molecule type" value="Genomic_DNA"/>
</dbReference>
<proteinExistence type="predicted"/>
<comment type="caution">
    <text evidence="1">The sequence shown here is derived from an EMBL/GenBank/DDBJ whole genome shotgun (WGS) entry which is preliminary data.</text>
</comment>
<sequence>MHGGLVEQVGQTRVELVLQDGLVHVYARDLRDNPVQLPSAQLKAWTASGMQAVPLRISYDTLSDPLTQPSIASATWSKSS</sequence>